<accession>A0A9X2KQ32</accession>
<reference evidence="2" key="1">
    <citation type="submission" date="2022-05" db="EMBL/GenBank/DDBJ databases">
        <title>Sphingomonas sp. strain MG17 Genome sequencing and assembly.</title>
        <authorList>
            <person name="Kim I."/>
        </authorList>
    </citation>
    <scope>NUCLEOTIDE SEQUENCE</scope>
    <source>
        <strain evidence="2">MG17</strain>
    </source>
</reference>
<name>A0A9X2KQ32_9SPHN</name>
<dbReference type="AlphaFoldDB" id="A0A9X2KQ32"/>
<keyword evidence="3" id="KW-1185">Reference proteome</keyword>
<dbReference type="InterPro" id="IPR001387">
    <property type="entry name" value="Cro/C1-type_HTH"/>
</dbReference>
<dbReference type="RefSeq" id="WP_254293821.1">
    <property type="nucleotide sequence ID" value="NZ_JAMLDX010000009.1"/>
</dbReference>
<dbReference type="GO" id="GO:0003677">
    <property type="term" value="F:DNA binding"/>
    <property type="evidence" value="ECO:0007669"/>
    <property type="project" value="InterPro"/>
</dbReference>
<feature type="domain" description="HTH cro/C1-type" evidence="1">
    <location>
        <begin position="25"/>
        <end position="79"/>
    </location>
</feature>
<evidence type="ECO:0000313" key="3">
    <source>
        <dbReference type="Proteomes" id="UP001139451"/>
    </source>
</evidence>
<dbReference type="CDD" id="cd00093">
    <property type="entry name" value="HTH_XRE"/>
    <property type="match status" value="1"/>
</dbReference>
<evidence type="ECO:0000259" key="1">
    <source>
        <dbReference type="PROSITE" id="PS50943"/>
    </source>
</evidence>
<dbReference type="Gene3D" id="1.10.260.40">
    <property type="entry name" value="lambda repressor-like DNA-binding domains"/>
    <property type="match status" value="1"/>
</dbReference>
<organism evidence="2 3">
    <name type="scientific">Sphingomonas tagetis</name>
    <dbReference type="NCBI Taxonomy" id="2949092"/>
    <lineage>
        <taxon>Bacteria</taxon>
        <taxon>Pseudomonadati</taxon>
        <taxon>Pseudomonadota</taxon>
        <taxon>Alphaproteobacteria</taxon>
        <taxon>Sphingomonadales</taxon>
        <taxon>Sphingomonadaceae</taxon>
        <taxon>Sphingomonas</taxon>
    </lineage>
</organism>
<proteinExistence type="predicted"/>
<dbReference type="InterPro" id="IPR010982">
    <property type="entry name" value="Lambda_DNA-bd_dom_sf"/>
</dbReference>
<dbReference type="SMART" id="SM00530">
    <property type="entry name" value="HTH_XRE"/>
    <property type="match status" value="1"/>
</dbReference>
<dbReference type="EMBL" id="JAMLDX010000009">
    <property type="protein sequence ID" value="MCP3731323.1"/>
    <property type="molecule type" value="Genomic_DNA"/>
</dbReference>
<evidence type="ECO:0000313" key="2">
    <source>
        <dbReference type="EMBL" id="MCP3731323.1"/>
    </source>
</evidence>
<protein>
    <submittedName>
        <fullName evidence="2">Helix-turn-helix domain-containing protein</fullName>
    </submittedName>
</protein>
<dbReference type="Pfam" id="PF13560">
    <property type="entry name" value="HTH_31"/>
    <property type="match status" value="1"/>
</dbReference>
<comment type="caution">
    <text evidence="2">The sequence shown here is derived from an EMBL/GenBank/DDBJ whole genome shotgun (WGS) entry which is preliminary data.</text>
</comment>
<gene>
    <name evidence="2" type="ORF">M9978_12885</name>
</gene>
<sequence length="135" mass="15210">MSITGDDLDAEGPLSFVKERSGRRIEEARKREGITQRELAKSLGIGVRWLREIESGNPKVRLDDHLRCAFQLGISTGHILIPLMFASQKMAFPRQLAGDLREFERLCVEIIAKRQLEQLTAALTPKWRTPLAVSG</sequence>
<dbReference type="PROSITE" id="PS50943">
    <property type="entry name" value="HTH_CROC1"/>
    <property type="match status" value="1"/>
</dbReference>
<dbReference type="SUPFAM" id="SSF47413">
    <property type="entry name" value="lambda repressor-like DNA-binding domains"/>
    <property type="match status" value="1"/>
</dbReference>
<dbReference type="Proteomes" id="UP001139451">
    <property type="component" value="Unassembled WGS sequence"/>
</dbReference>